<keyword evidence="3" id="KW-1185">Reference proteome</keyword>
<proteinExistence type="predicted"/>
<evidence type="ECO:0000256" key="1">
    <source>
        <dbReference type="SAM" id="Phobius"/>
    </source>
</evidence>
<evidence type="ECO:0000313" key="2">
    <source>
        <dbReference type="EMBL" id="PON63277.1"/>
    </source>
</evidence>
<sequence>GNLFLFYVLFSFLIICLYLVKLVSYILLLCIAVGVEHSVSGPTTHHQGFYTQLQVRPSTSLIIGLYQKKMLILVFISIG</sequence>
<organism evidence="2 3">
    <name type="scientific">Parasponia andersonii</name>
    <name type="common">Sponia andersonii</name>
    <dbReference type="NCBI Taxonomy" id="3476"/>
    <lineage>
        <taxon>Eukaryota</taxon>
        <taxon>Viridiplantae</taxon>
        <taxon>Streptophyta</taxon>
        <taxon>Embryophyta</taxon>
        <taxon>Tracheophyta</taxon>
        <taxon>Spermatophyta</taxon>
        <taxon>Magnoliopsida</taxon>
        <taxon>eudicotyledons</taxon>
        <taxon>Gunneridae</taxon>
        <taxon>Pentapetalae</taxon>
        <taxon>rosids</taxon>
        <taxon>fabids</taxon>
        <taxon>Rosales</taxon>
        <taxon>Cannabaceae</taxon>
        <taxon>Parasponia</taxon>
    </lineage>
</organism>
<feature type="transmembrane region" description="Helical" evidence="1">
    <location>
        <begin position="6"/>
        <end position="35"/>
    </location>
</feature>
<keyword evidence="1" id="KW-1133">Transmembrane helix</keyword>
<dbReference type="Proteomes" id="UP000237105">
    <property type="component" value="Unassembled WGS sequence"/>
</dbReference>
<keyword evidence="1" id="KW-0812">Transmembrane</keyword>
<name>A0A2P5CQF4_PARAD</name>
<comment type="caution">
    <text evidence="2">The sequence shown here is derived from an EMBL/GenBank/DDBJ whole genome shotgun (WGS) entry which is preliminary data.</text>
</comment>
<gene>
    <name evidence="2" type="ORF">PanWU01x14_131870</name>
</gene>
<evidence type="ECO:0000313" key="3">
    <source>
        <dbReference type="Proteomes" id="UP000237105"/>
    </source>
</evidence>
<reference evidence="3" key="1">
    <citation type="submission" date="2016-06" db="EMBL/GenBank/DDBJ databases">
        <title>Parallel loss of symbiosis genes in relatives of nitrogen-fixing non-legume Parasponia.</title>
        <authorList>
            <person name="Van Velzen R."/>
            <person name="Holmer R."/>
            <person name="Bu F."/>
            <person name="Rutten L."/>
            <person name="Van Zeijl A."/>
            <person name="Liu W."/>
            <person name="Santuari L."/>
            <person name="Cao Q."/>
            <person name="Sharma T."/>
            <person name="Shen D."/>
            <person name="Roswanjaya Y."/>
            <person name="Wardhani T."/>
            <person name="Kalhor M.S."/>
            <person name="Jansen J."/>
            <person name="Van den Hoogen J."/>
            <person name="Gungor B."/>
            <person name="Hartog M."/>
            <person name="Hontelez J."/>
            <person name="Verver J."/>
            <person name="Yang W.-C."/>
            <person name="Schijlen E."/>
            <person name="Repin R."/>
            <person name="Schilthuizen M."/>
            <person name="Schranz E."/>
            <person name="Heidstra R."/>
            <person name="Miyata K."/>
            <person name="Fedorova E."/>
            <person name="Kohlen W."/>
            <person name="Bisseling T."/>
            <person name="Smit S."/>
            <person name="Geurts R."/>
        </authorList>
    </citation>
    <scope>NUCLEOTIDE SEQUENCE [LARGE SCALE GENOMIC DNA]</scope>
    <source>
        <strain evidence="3">cv. WU1-14</strain>
    </source>
</reference>
<dbReference type="EMBL" id="JXTB01000105">
    <property type="protein sequence ID" value="PON63277.1"/>
    <property type="molecule type" value="Genomic_DNA"/>
</dbReference>
<accession>A0A2P5CQF4</accession>
<keyword evidence="1" id="KW-0472">Membrane</keyword>
<dbReference type="AlphaFoldDB" id="A0A2P5CQF4"/>
<protein>
    <submittedName>
        <fullName evidence="2">Uncharacterized protein</fullName>
    </submittedName>
</protein>
<feature type="non-terminal residue" evidence="2">
    <location>
        <position position="1"/>
    </location>
</feature>